<proteinExistence type="predicted"/>
<dbReference type="Pfam" id="PF13614">
    <property type="entry name" value="AAA_31"/>
    <property type="match status" value="1"/>
</dbReference>
<dbReference type="SUPFAM" id="SSF52540">
    <property type="entry name" value="P-loop containing nucleoside triphosphate hydrolases"/>
    <property type="match status" value="1"/>
</dbReference>
<evidence type="ECO:0000313" key="2">
    <source>
        <dbReference type="EMBL" id="MBE9609578.1"/>
    </source>
</evidence>
<dbReference type="CDD" id="cd02042">
    <property type="entry name" value="ParAB_family"/>
    <property type="match status" value="1"/>
</dbReference>
<accession>A0A8J7G1B6</accession>
<organism evidence="2 3">
    <name type="scientific">Chitinilyticum piscinae</name>
    <dbReference type="NCBI Taxonomy" id="2866724"/>
    <lineage>
        <taxon>Bacteria</taxon>
        <taxon>Pseudomonadati</taxon>
        <taxon>Pseudomonadota</taxon>
        <taxon>Betaproteobacteria</taxon>
        <taxon>Neisseriales</taxon>
        <taxon>Chitinibacteraceae</taxon>
        <taxon>Chitinilyticum</taxon>
    </lineage>
</organism>
<feature type="domain" description="AAA" evidence="1">
    <location>
        <begin position="1"/>
        <end position="167"/>
    </location>
</feature>
<dbReference type="RefSeq" id="WP_194116110.1">
    <property type="nucleotide sequence ID" value="NZ_JADFUA010000005.1"/>
</dbReference>
<dbReference type="InterPro" id="IPR027417">
    <property type="entry name" value="P-loop_NTPase"/>
</dbReference>
<dbReference type="AlphaFoldDB" id="A0A8J7G1B6"/>
<dbReference type="InterPro" id="IPR025669">
    <property type="entry name" value="AAA_dom"/>
</dbReference>
<gene>
    <name evidence="2" type="ORF">INR99_09455</name>
</gene>
<keyword evidence="3" id="KW-1185">Reference proteome</keyword>
<dbReference type="Proteomes" id="UP000604481">
    <property type="component" value="Unassembled WGS sequence"/>
</dbReference>
<dbReference type="PANTHER" id="PTHR13696">
    <property type="entry name" value="P-LOOP CONTAINING NUCLEOSIDE TRIPHOSPHATE HYDROLASE"/>
    <property type="match status" value="1"/>
</dbReference>
<dbReference type="InterPro" id="IPR050678">
    <property type="entry name" value="DNA_Partitioning_ATPase"/>
</dbReference>
<sequence>MSVIAVFNQKGGVGKTTIAVHLAAALARNGVETIVIDLDPQAHLTSVWRPQAKANESIYRFYQGSCQLLDLARPLDRHVHFIPSHIELSRVDAMVSRHRDNLWRLKLALEAEMLAGSDIPIIIDCSPMLGVLAFSALLAADMVLIPVAAEYLALNGAHLLDNTLAGLEKFQPRVPRRYLLNRYQPNAPTSQKILQQLNRHYPGEVLQTRIHENIDIIEAIGAGTDVFTSTPNGSGGTDFAFLLDELVEQGLMHATPSSREQTLLGL</sequence>
<dbReference type="PANTHER" id="PTHR13696:SF52">
    <property type="entry name" value="PARA FAMILY PROTEIN CT_582"/>
    <property type="match status" value="1"/>
</dbReference>
<evidence type="ECO:0000313" key="3">
    <source>
        <dbReference type="Proteomes" id="UP000604481"/>
    </source>
</evidence>
<reference evidence="2 3" key="1">
    <citation type="submission" date="2020-10" db="EMBL/GenBank/DDBJ databases">
        <title>The genome sequence of Chitinilyticum litopenaei 4Y14.</title>
        <authorList>
            <person name="Liu Y."/>
        </authorList>
    </citation>
    <scope>NUCLEOTIDE SEQUENCE [LARGE SCALE GENOMIC DNA]</scope>
    <source>
        <strain evidence="2 3">4Y14</strain>
    </source>
</reference>
<evidence type="ECO:0000259" key="1">
    <source>
        <dbReference type="Pfam" id="PF13614"/>
    </source>
</evidence>
<dbReference type="PIRSF" id="PIRSF009320">
    <property type="entry name" value="Nuc_binding_HP_1000"/>
    <property type="match status" value="1"/>
</dbReference>
<dbReference type="EMBL" id="JADFUA010000005">
    <property type="protein sequence ID" value="MBE9609578.1"/>
    <property type="molecule type" value="Genomic_DNA"/>
</dbReference>
<protein>
    <submittedName>
        <fullName evidence="2">ParA family protein</fullName>
    </submittedName>
</protein>
<name>A0A8J7G1B6_9NEIS</name>
<dbReference type="Gene3D" id="3.40.50.300">
    <property type="entry name" value="P-loop containing nucleotide triphosphate hydrolases"/>
    <property type="match status" value="1"/>
</dbReference>
<comment type="caution">
    <text evidence="2">The sequence shown here is derived from an EMBL/GenBank/DDBJ whole genome shotgun (WGS) entry which is preliminary data.</text>
</comment>